<evidence type="ECO:0000256" key="10">
    <source>
        <dbReference type="ARBA" id="ARBA00049359"/>
    </source>
</evidence>
<evidence type="ECO:0000256" key="3">
    <source>
        <dbReference type="ARBA" id="ARBA00012293"/>
    </source>
</evidence>
<dbReference type="EMBL" id="JAHOPB010000001">
    <property type="protein sequence ID" value="MBU8874968.1"/>
    <property type="molecule type" value="Genomic_DNA"/>
</dbReference>
<dbReference type="Pfam" id="PF14226">
    <property type="entry name" value="DIOX_N"/>
    <property type="match status" value="1"/>
</dbReference>
<gene>
    <name evidence="13" type="ORF">KQ910_14420</name>
</gene>
<comment type="cofactor">
    <cofactor evidence="1">
        <name>Fe(2+)</name>
        <dbReference type="ChEBI" id="CHEBI:29033"/>
    </cofactor>
</comment>
<dbReference type="Pfam" id="PF03171">
    <property type="entry name" value="2OG-FeII_Oxy"/>
    <property type="match status" value="1"/>
</dbReference>
<name>A0ABS6IP32_9HYPH</name>
<comment type="catalytic activity">
    <reaction evidence="10">
        <text>L-arginine + 2-oxoglutarate + O2 = guanidine + L-glutamate 5-semialdehyde + succinate + CO2</text>
        <dbReference type="Rhea" id="RHEA:31535"/>
        <dbReference type="ChEBI" id="CHEBI:15379"/>
        <dbReference type="ChEBI" id="CHEBI:16526"/>
        <dbReference type="ChEBI" id="CHEBI:16810"/>
        <dbReference type="ChEBI" id="CHEBI:30031"/>
        <dbReference type="ChEBI" id="CHEBI:30087"/>
        <dbReference type="ChEBI" id="CHEBI:32682"/>
        <dbReference type="ChEBI" id="CHEBI:58066"/>
        <dbReference type="EC" id="1.14.20.7"/>
    </reaction>
</comment>
<evidence type="ECO:0000313" key="14">
    <source>
        <dbReference type="Proteomes" id="UP000727907"/>
    </source>
</evidence>
<sequence>MATETIPVIDLGPYLAGEPGAMDRTAKELRFALTEIGFYFIVNHGIAREKIAGMFAEVKRFHDQPVEKKLELKLDQHNTGYLPMRGNTLRTSTVQTGTKANLNEAFFVKREMAPDHPDVLSGRRFRGLNRWPDLPGFRDTVIDYCNEMERLVQKMVRLYARALDLPANYFDTAFSEPMFSMRMTHYPPQEGPIDDEFGLAPHTDTSFLTLLAPNEVQGLSIRSQSGSWIDMPAIDNAYVVNGGQMLQRYTNDLFLATPHRAINKTAGARYALPFFCDSGIDWPVAAVPTTVGPDKPPKYPTTWYSDYMTWYLKRNYDVLNTEAQQAAE</sequence>
<proteinExistence type="inferred from homology"/>
<keyword evidence="6" id="KW-0266">Ethylene biosynthesis</keyword>
<dbReference type="InterPro" id="IPR005123">
    <property type="entry name" value="Oxoglu/Fe-dep_dioxygenase_dom"/>
</dbReference>
<organism evidence="13 14">
    <name type="scientific">Reyranella humidisoli</name>
    <dbReference type="NCBI Taxonomy" id="2849149"/>
    <lineage>
        <taxon>Bacteria</taxon>
        <taxon>Pseudomonadati</taxon>
        <taxon>Pseudomonadota</taxon>
        <taxon>Alphaproteobacteria</taxon>
        <taxon>Hyphomicrobiales</taxon>
        <taxon>Reyranellaceae</taxon>
        <taxon>Reyranella</taxon>
    </lineage>
</organism>
<reference evidence="13 14" key="1">
    <citation type="submission" date="2021-06" db="EMBL/GenBank/DDBJ databases">
        <authorList>
            <person name="Lee D.H."/>
        </authorList>
    </citation>
    <scope>NUCLEOTIDE SEQUENCE [LARGE SCALE GENOMIC DNA]</scope>
    <source>
        <strain evidence="13 14">MMS21-HV4-11</strain>
    </source>
</reference>
<keyword evidence="11" id="KW-0560">Oxidoreductase</keyword>
<evidence type="ECO:0000256" key="2">
    <source>
        <dbReference type="ARBA" id="ARBA00004767"/>
    </source>
</evidence>
<evidence type="ECO:0000256" key="5">
    <source>
        <dbReference type="ARBA" id="ARBA00019045"/>
    </source>
</evidence>
<dbReference type="EC" id="1.13.12.19" evidence="4"/>
<dbReference type="InterPro" id="IPR044861">
    <property type="entry name" value="IPNS-like_FE2OG_OXY"/>
</dbReference>
<evidence type="ECO:0000256" key="7">
    <source>
        <dbReference type="ARBA" id="ARBA00031011"/>
    </source>
</evidence>
<keyword evidence="11" id="KW-0408">Iron</keyword>
<keyword evidence="11" id="KW-0479">Metal-binding</keyword>
<comment type="catalytic activity">
    <reaction evidence="9">
        <text>2-oxoglutarate + O2 + 2 H(+) = ethene + 3 CO2 + H2O</text>
        <dbReference type="Rhea" id="RHEA:31523"/>
        <dbReference type="ChEBI" id="CHEBI:15377"/>
        <dbReference type="ChEBI" id="CHEBI:15378"/>
        <dbReference type="ChEBI" id="CHEBI:15379"/>
        <dbReference type="ChEBI" id="CHEBI:16526"/>
        <dbReference type="ChEBI" id="CHEBI:16810"/>
        <dbReference type="ChEBI" id="CHEBI:18153"/>
        <dbReference type="EC" id="1.13.12.19"/>
    </reaction>
</comment>
<evidence type="ECO:0000256" key="9">
    <source>
        <dbReference type="ARBA" id="ARBA00047725"/>
    </source>
</evidence>
<evidence type="ECO:0000256" key="4">
    <source>
        <dbReference type="ARBA" id="ARBA00012531"/>
    </source>
</evidence>
<dbReference type="PROSITE" id="PS51471">
    <property type="entry name" value="FE2OG_OXY"/>
    <property type="match status" value="1"/>
</dbReference>
<dbReference type="InterPro" id="IPR026992">
    <property type="entry name" value="DIOX_N"/>
</dbReference>
<evidence type="ECO:0000256" key="11">
    <source>
        <dbReference type="RuleBase" id="RU003682"/>
    </source>
</evidence>
<evidence type="ECO:0000313" key="13">
    <source>
        <dbReference type="EMBL" id="MBU8874968.1"/>
    </source>
</evidence>
<evidence type="ECO:0000256" key="6">
    <source>
        <dbReference type="ARBA" id="ARBA00022666"/>
    </source>
</evidence>
<evidence type="ECO:0000259" key="12">
    <source>
        <dbReference type="PROSITE" id="PS51471"/>
    </source>
</evidence>
<feature type="domain" description="Fe2OG dioxygenase" evidence="12">
    <location>
        <begin position="177"/>
        <end position="278"/>
    </location>
</feature>
<comment type="pathway">
    <text evidence="2">Alkene biosynthesis; ethylene biosynthesis via 2-oxoglutarate.</text>
</comment>
<evidence type="ECO:0000256" key="1">
    <source>
        <dbReference type="ARBA" id="ARBA00001954"/>
    </source>
</evidence>
<protein>
    <recommendedName>
        <fullName evidence="5">2-oxoglutarate-dependent ethylene/succinate-forming enzyme</fullName>
        <ecNumber evidence="4">1.13.12.19</ecNumber>
        <ecNumber evidence="3">1.14.20.7</ecNumber>
    </recommendedName>
    <alternativeName>
        <fullName evidence="7">2-oxoglutarate dioxygenase (ethylene-forming)</fullName>
    </alternativeName>
    <alternativeName>
        <fullName evidence="8">2-oxoglutarate/L-arginine monooxygenase/decarboxylase (succinate-forming)</fullName>
    </alternativeName>
</protein>
<dbReference type="Proteomes" id="UP000727907">
    <property type="component" value="Unassembled WGS sequence"/>
</dbReference>
<evidence type="ECO:0000256" key="8">
    <source>
        <dbReference type="ARBA" id="ARBA00031282"/>
    </source>
</evidence>
<dbReference type="InterPro" id="IPR050231">
    <property type="entry name" value="Iron_ascorbate_oxido_reductase"/>
</dbReference>
<comment type="caution">
    <text evidence="13">The sequence shown here is derived from an EMBL/GenBank/DDBJ whole genome shotgun (WGS) entry which is preliminary data.</text>
</comment>
<keyword evidence="14" id="KW-1185">Reference proteome</keyword>
<comment type="similarity">
    <text evidence="11">Belongs to the iron/ascorbate-dependent oxidoreductase family.</text>
</comment>
<dbReference type="EC" id="1.14.20.7" evidence="3"/>
<dbReference type="RefSeq" id="WP_216961453.1">
    <property type="nucleotide sequence ID" value="NZ_JAHOPB010000001.1"/>
</dbReference>
<accession>A0ABS6IP32</accession>
<dbReference type="PANTHER" id="PTHR47990">
    <property type="entry name" value="2-OXOGLUTARATE (2OG) AND FE(II)-DEPENDENT OXYGENASE SUPERFAMILY PROTEIN-RELATED"/>
    <property type="match status" value="1"/>
</dbReference>